<protein>
    <submittedName>
        <fullName evidence="1">Uncharacterized protein</fullName>
    </submittedName>
</protein>
<feature type="non-terminal residue" evidence="1">
    <location>
        <position position="1"/>
    </location>
</feature>
<sequence length="68" mass="7391">STILQESNICLNQTLPACQTLKGQDKNESNVMNESYEVNQSFPKVTKSQSTVAVRGDQTSAAVCERGL</sequence>
<organism evidence="1">
    <name type="scientific">Arion vulgaris</name>
    <dbReference type="NCBI Taxonomy" id="1028688"/>
    <lineage>
        <taxon>Eukaryota</taxon>
        <taxon>Metazoa</taxon>
        <taxon>Spiralia</taxon>
        <taxon>Lophotrochozoa</taxon>
        <taxon>Mollusca</taxon>
        <taxon>Gastropoda</taxon>
        <taxon>Heterobranchia</taxon>
        <taxon>Euthyneura</taxon>
        <taxon>Panpulmonata</taxon>
        <taxon>Eupulmonata</taxon>
        <taxon>Stylommatophora</taxon>
        <taxon>Helicina</taxon>
        <taxon>Arionoidea</taxon>
        <taxon>Arionidae</taxon>
        <taxon>Arion</taxon>
    </lineage>
</organism>
<reference evidence="1" key="1">
    <citation type="submission" date="2014-12" db="EMBL/GenBank/DDBJ databases">
        <title>Insight into the proteome of Arion vulgaris.</title>
        <authorList>
            <person name="Aradska J."/>
            <person name="Bulat T."/>
            <person name="Smidak R."/>
            <person name="Sarate P."/>
            <person name="Gangsoo J."/>
            <person name="Sialana F."/>
            <person name="Bilban M."/>
            <person name="Lubec G."/>
        </authorList>
    </citation>
    <scope>NUCLEOTIDE SEQUENCE</scope>
    <source>
        <tissue evidence="1">Skin</tissue>
    </source>
</reference>
<evidence type="ECO:0000313" key="1">
    <source>
        <dbReference type="EMBL" id="CEK51931.1"/>
    </source>
</evidence>
<proteinExistence type="predicted"/>
<accession>A0A0B6Y7Z9</accession>
<feature type="non-terminal residue" evidence="1">
    <location>
        <position position="68"/>
    </location>
</feature>
<name>A0A0B6Y7Z9_9EUPU</name>
<dbReference type="EMBL" id="HACG01005066">
    <property type="protein sequence ID" value="CEK51931.1"/>
    <property type="molecule type" value="Transcribed_RNA"/>
</dbReference>
<dbReference type="AlphaFoldDB" id="A0A0B6Y7Z9"/>
<gene>
    <name evidence="1" type="primary">ORF14864</name>
</gene>